<dbReference type="GO" id="GO:0006227">
    <property type="term" value="P:dUDP biosynthetic process"/>
    <property type="evidence" value="ECO:0007669"/>
    <property type="project" value="TreeGrafter"/>
</dbReference>
<evidence type="ECO:0000256" key="5">
    <source>
        <dbReference type="ARBA" id="ARBA00022777"/>
    </source>
</evidence>
<dbReference type="NCBIfam" id="TIGR00041">
    <property type="entry name" value="DTMP_kinase"/>
    <property type="match status" value="1"/>
</dbReference>
<evidence type="ECO:0000313" key="10">
    <source>
        <dbReference type="EMBL" id="MAG18326.1"/>
    </source>
</evidence>
<dbReference type="PANTHER" id="PTHR10344">
    <property type="entry name" value="THYMIDYLATE KINASE"/>
    <property type="match status" value="1"/>
</dbReference>
<comment type="similarity">
    <text evidence="1 8">Belongs to the thymidylate kinase family.</text>
</comment>
<evidence type="ECO:0000256" key="3">
    <source>
        <dbReference type="ARBA" id="ARBA00022727"/>
    </source>
</evidence>
<sequence>MQKGIFVVWEGIDGSGKGTVISEIKKFIIKKGIPENQIIVTAEPTGGFYGKKVRELLNTHVNPDVNAQQFLDLYVADREEHLRKEIVPALKEGKIILCDRFKYSTFVYQLLQGIELEKINELHRGMLIPDLVFILDLPVDVALQRIESDSKRSKKEVFEKKEFLEKVRQGFLSLKEIFPDENIHIVDSSKNISEVTKEIGYILWAKIKDL</sequence>
<evidence type="ECO:0000259" key="9">
    <source>
        <dbReference type="Pfam" id="PF02223"/>
    </source>
</evidence>
<evidence type="ECO:0000256" key="7">
    <source>
        <dbReference type="ARBA" id="ARBA00048743"/>
    </source>
</evidence>
<dbReference type="GO" id="GO:0006235">
    <property type="term" value="P:dTTP biosynthetic process"/>
    <property type="evidence" value="ECO:0007669"/>
    <property type="project" value="UniProtKB-UniRule"/>
</dbReference>
<dbReference type="GO" id="GO:0004798">
    <property type="term" value="F:dTMP kinase activity"/>
    <property type="evidence" value="ECO:0007669"/>
    <property type="project" value="UniProtKB-UniRule"/>
</dbReference>
<dbReference type="InterPro" id="IPR027417">
    <property type="entry name" value="P-loop_NTPase"/>
</dbReference>
<dbReference type="GO" id="GO:0006233">
    <property type="term" value="P:dTDP biosynthetic process"/>
    <property type="evidence" value="ECO:0007669"/>
    <property type="project" value="InterPro"/>
</dbReference>
<comment type="catalytic activity">
    <reaction evidence="7 8">
        <text>dTMP + ATP = dTDP + ADP</text>
        <dbReference type="Rhea" id="RHEA:13517"/>
        <dbReference type="ChEBI" id="CHEBI:30616"/>
        <dbReference type="ChEBI" id="CHEBI:58369"/>
        <dbReference type="ChEBI" id="CHEBI:63528"/>
        <dbReference type="ChEBI" id="CHEBI:456216"/>
        <dbReference type="EC" id="2.7.4.9"/>
    </reaction>
</comment>
<evidence type="ECO:0000256" key="4">
    <source>
        <dbReference type="ARBA" id="ARBA00022741"/>
    </source>
</evidence>
<evidence type="ECO:0000256" key="2">
    <source>
        <dbReference type="ARBA" id="ARBA00022679"/>
    </source>
</evidence>
<dbReference type="AlphaFoldDB" id="A0A2D6LQ73"/>
<evidence type="ECO:0000256" key="6">
    <source>
        <dbReference type="ARBA" id="ARBA00022840"/>
    </source>
</evidence>
<dbReference type="Pfam" id="PF02223">
    <property type="entry name" value="Thymidylate_kin"/>
    <property type="match status" value="1"/>
</dbReference>
<dbReference type="Gene3D" id="3.40.50.300">
    <property type="entry name" value="P-loop containing nucleotide triphosphate hydrolases"/>
    <property type="match status" value="1"/>
</dbReference>
<comment type="caution">
    <text evidence="8">Lacks conserved residue(s) required for the propagation of feature annotation.</text>
</comment>
<dbReference type="SUPFAM" id="SSF52540">
    <property type="entry name" value="P-loop containing nucleoside triphosphate hydrolases"/>
    <property type="match status" value="1"/>
</dbReference>
<reference evidence="11" key="1">
    <citation type="submission" date="2017-09" db="EMBL/GenBank/DDBJ databases">
        <title>The Reconstruction of 2,631 Draft Metagenome-Assembled Genomes from the Global Oceans.</title>
        <authorList>
            <person name="Tully B.J."/>
            <person name="Graham E.D."/>
            <person name="Heidelberg J.F."/>
        </authorList>
    </citation>
    <scope>NUCLEOTIDE SEQUENCE [LARGE SCALE GENOMIC DNA]</scope>
</reference>
<keyword evidence="3 8" id="KW-0545">Nucleotide biosynthesis</keyword>
<proteinExistence type="inferred from homology"/>
<gene>
    <name evidence="8 10" type="primary">tmk</name>
    <name evidence="10" type="ORF">CL944_02535</name>
</gene>
<dbReference type="EC" id="2.7.4.9" evidence="8"/>
<protein>
    <recommendedName>
        <fullName evidence="8">Probable thymidylate kinase</fullName>
        <ecNumber evidence="8">2.7.4.9</ecNumber>
    </recommendedName>
    <alternativeName>
        <fullName evidence="8">dTMP kinase</fullName>
    </alternativeName>
</protein>
<dbReference type="GO" id="GO:0005524">
    <property type="term" value="F:ATP binding"/>
    <property type="evidence" value="ECO:0007669"/>
    <property type="project" value="UniProtKB-UniRule"/>
</dbReference>
<dbReference type="GO" id="GO:0005829">
    <property type="term" value="C:cytosol"/>
    <property type="evidence" value="ECO:0007669"/>
    <property type="project" value="TreeGrafter"/>
</dbReference>
<keyword evidence="5 8" id="KW-0418">Kinase</keyword>
<keyword evidence="4 8" id="KW-0547">Nucleotide-binding</keyword>
<evidence type="ECO:0000256" key="8">
    <source>
        <dbReference type="HAMAP-Rule" id="MF_00165"/>
    </source>
</evidence>
<dbReference type="PANTHER" id="PTHR10344:SF4">
    <property type="entry name" value="UMP-CMP KINASE 2, MITOCHONDRIAL"/>
    <property type="match status" value="1"/>
</dbReference>
<dbReference type="InterPro" id="IPR039430">
    <property type="entry name" value="Thymidylate_kin-like_dom"/>
</dbReference>
<evidence type="ECO:0000256" key="1">
    <source>
        <dbReference type="ARBA" id="ARBA00009776"/>
    </source>
</evidence>
<dbReference type="EMBL" id="NZBD01000015">
    <property type="protein sequence ID" value="MAG18326.1"/>
    <property type="molecule type" value="Genomic_DNA"/>
</dbReference>
<dbReference type="HAMAP" id="MF_00165">
    <property type="entry name" value="Thymidylate_kinase"/>
    <property type="match status" value="1"/>
</dbReference>
<name>A0A2D6LQ73_9ARCH</name>
<dbReference type="InterPro" id="IPR018095">
    <property type="entry name" value="Thymidylate_kin_CS"/>
</dbReference>
<comment type="caution">
    <text evidence="10">The sequence shown here is derived from an EMBL/GenBank/DDBJ whole genome shotgun (WGS) entry which is preliminary data.</text>
</comment>
<accession>A0A2D6LQ73</accession>
<dbReference type="PROSITE" id="PS01331">
    <property type="entry name" value="THYMIDYLATE_KINASE"/>
    <property type="match status" value="1"/>
</dbReference>
<dbReference type="CDD" id="cd01672">
    <property type="entry name" value="TMPK"/>
    <property type="match status" value="1"/>
</dbReference>
<dbReference type="InterPro" id="IPR018094">
    <property type="entry name" value="Thymidylate_kinase"/>
</dbReference>
<organism evidence="10 11">
    <name type="scientific">Candidatus Iainarchaeum sp</name>
    <dbReference type="NCBI Taxonomy" id="3101447"/>
    <lineage>
        <taxon>Archaea</taxon>
        <taxon>Candidatus Iainarchaeota</taxon>
        <taxon>Candidatus Iainarchaeia</taxon>
        <taxon>Candidatus Iainarchaeales</taxon>
        <taxon>Candidatus Iainarchaeaceae</taxon>
        <taxon>Candidatus Iainarchaeum</taxon>
    </lineage>
</organism>
<dbReference type="Proteomes" id="UP000226712">
    <property type="component" value="Unassembled WGS sequence"/>
</dbReference>
<keyword evidence="6 8" id="KW-0067">ATP-binding</keyword>
<evidence type="ECO:0000313" key="11">
    <source>
        <dbReference type="Proteomes" id="UP000226712"/>
    </source>
</evidence>
<feature type="domain" description="Thymidylate kinase-like" evidence="9">
    <location>
        <begin position="10"/>
        <end position="199"/>
    </location>
</feature>
<keyword evidence="2 8" id="KW-0808">Transferase</keyword>